<evidence type="ECO:0000313" key="2">
    <source>
        <dbReference type="Proteomes" id="UP001054252"/>
    </source>
</evidence>
<dbReference type="GO" id="GO:0004045">
    <property type="term" value="F:peptidyl-tRNA hydrolase activity"/>
    <property type="evidence" value="ECO:0007669"/>
    <property type="project" value="InterPro"/>
</dbReference>
<name>A0AAV5IIE6_9ROSI</name>
<dbReference type="InterPro" id="IPR001328">
    <property type="entry name" value="Pept_tRNA_hydro"/>
</dbReference>
<accession>A0AAV5IIE6</accession>
<evidence type="ECO:0000313" key="1">
    <source>
        <dbReference type="EMBL" id="GKU97592.1"/>
    </source>
</evidence>
<dbReference type="EMBL" id="BPVZ01000011">
    <property type="protein sequence ID" value="GKU97592.1"/>
    <property type="molecule type" value="Genomic_DNA"/>
</dbReference>
<organism evidence="1 2">
    <name type="scientific">Rubroshorea leprosula</name>
    <dbReference type="NCBI Taxonomy" id="152421"/>
    <lineage>
        <taxon>Eukaryota</taxon>
        <taxon>Viridiplantae</taxon>
        <taxon>Streptophyta</taxon>
        <taxon>Embryophyta</taxon>
        <taxon>Tracheophyta</taxon>
        <taxon>Spermatophyta</taxon>
        <taxon>Magnoliopsida</taxon>
        <taxon>eudicotyledons</taxon>
        <taxon>Gunneridae</taxon>
        <taxon>Pentapetalae</taxon>
        <taxon>rosids</taxon>
        <taxon>malvids</taxon>
        <taxon>Malvales</taxon>
        <taxon>Dipterocarpaceae</taxon>
        <taxon>Rubroshorea</taxon>
    </lineage>
</organism>
<dbReference type="InterPro" id="IPR036416">
    <property type="entry name" value="Pept_tRNA_hydro_sf"/>
</dbReference>
<sequence>MQIYDETSLPNGILRLQPKGGHGHHSGVKSVMGHLDGRHEFPRFCIGGFLDHLHHLLFDRVRILNSFLHTVLHHKINNYIHFCGHWKSSWDHGYESMSSTEVQSSRAKSGKN</sequence>
<dbReference type="Proteomes" id="UP001054252">
    <property type="component" value="Unassembled WGS sequence"/>
</dbReference>
<evidence type="ECO:0008006" key="3">
    <source>
        <dbReference type="Google" id="ProtNLM"/>
    </source>
</evidence>
<dbReference type="SUPFAM" id="SSF53178">
    <property type="entry name" value="Peptidyl-tRNA hydrolase-like"/>
    <property type="match status" value="1"/>
</dbReference>
<dbReference type="PANTHER" id="PTHR17224:SF3">
    <property type="entry name" value="CHLOROPLASTIC GROUP IIB INTRON SPLICING FACILITATOR CRS2-B, CHLOROPLASTIC"/>
    <property type="match status" value="1"/>
</dbReference>
<proteinExistence type="predicted"/>
<dbReference type="Pfam" id="PF01195">
    <property type="entry name" value="Pept_tRNA_hydro"/>
    <property type="match status" value="1"/>
</dbReference>
<dbReference type="Gene3D" id="3.40.50.1470">
    <property type="entry name" value="Peptidyl-tRNA hydrolase"/>
    <property type="match status" value="1"/>
</dbReference>
<gene>
    <name evidence="1" type="ORF">SLEP1_g10721</name>
</gene>
<protein>
    <recommendedName>
        <fullName evidence="3">Peptidyl-tRNA hydrolase</fullName>
    </recommendedName>
</protein>
<reference evidence="1 2" key="1">
    <citation type="journal article" date="2021" name="Commun. Biol.">
        <title>The genome of Shorea leprosula (Dipterocarpaceae) highlights the ecological relevance of drought in aseasonal tropical rainforests.</title>
        <authorList>
            <person name="Ng K.K.S."/>
            <person name="Kobayashi M.J."/>
            <person name="Fawcett J.A."/>
            <person name="Hatakeyama M."/>
            <person name="Paape T."/>
            <person name="Ng C.H."/>
            <person name="Ang C.C."/>
            <person name="Tnah L.H."/>
            <person name="Lee C.T."/>
            <person name="Nishiyama T."/>
            <person name="Sese J."/>
            <person name="O'Brien M.J."/>
            <person name="Copetti D."/>
            <person name="Mohd Noor M.I."/>
            <person name="Ong R.C."/>
            <person name="Putra M."/>
            <person name="Sireger I.Z."/>
            <person name="Indrioko S."/>
            <person name="Kosugi Y."/>
            <person name="Izuno A."/>
            <person name="Isagi Y."/>
            <person name="Lee S.L."/>
            <person name="Shimizu K.K."/>
        </authorList>
    </citation>
    <scope>NUCLEOTIDE SEQUENCE [LARGE SCALE GENOMIC DNA]</scope>
    <source>
        <strain evidence="1">214</strain>
    </source>
</reference>
<dbReference type="PANTHER" id="PTHR17224">
    <property type="entry name" value="PEPTIDYL-TRNA HYDROLASE"/>
    <property type="match status" value="1"/>
</dbReference>
<comment type="caution">
    <text evidence="1">The sequence shown here is derived from an EMBL/GenBank/DDBJ whole genome shotgun (WGS) entry which is preliminary data.</text>
</comment>
<dbReference type="AlphaFoldDB" id="A0AAV5IIE6"/>
<keyword evidence="2" id="KW-1185">Reference proteome</keyword>